<evidence type="ECO:0000256" key="5">
    <source>
        <dbReference type="SAM" id="MobiDB-lite"/>
    </source>
</evidence>
<accession>A0A4R6U6J4</accession>
<dbReference type="InterPro" id="IPR000962">
    <property type="entry name" value="Znf_DskA_TraR"/>
</dbReference>
<protein>
    <submittedName>
        <fullName evidence="7">TraR/DksA family transcriptional regulator</fullName>
    </submittedName>
</protein>
<keyword evidence="2" id="KW-0863">Zinc-finger</keyword>
<dbReference type="PANTHER" id="PTHR33823">
    <property type="entry name" value="RNA POLYMERASE-BINDING TRANSCRIPTION FACTOR DKSA-RELATED"/>
    <property type="match status" value="1"/>
</dbReference>
<dbReference type="Gene3D" id="1.20.120.910">
    <property type="entry name" value="DksA, coiled-coil domain"/>
    <property type="match status" value="1"/>
</dbReference>
<feature type="domain" description="Zinc finger DksA/TraR C4-type" evidence="6">
    <location>
        <begin position="83"/>
        <end position="107"/>
    </location>
</feature>
<feature type="compositionally biased region" description="Basic and acidic residues" evidence="5">
    <location>
        <begin position="205"/>
        <end position="220"/>
    </location>
</feature>
<feature type="region of interest" description="Disordered" evidence="5">
    <location>
        <begin position="192"/>
        <end position="220"/>
    </location>
</feature>
<evidence type="ECO:0000313" key="8">
    <source>
        <dbReference type="Proteomes" id="UP000295632"/>
    </source>
</evidence>
<dbReference type="InterPro" id="IPR037187">
    <property type="entry name" value="DnaK_N"/>
</dbReference>
<dbReference type="InterPro" id="IPR014240">
    <property type="entry name" value="YteA"/>
</dbReference>
<comment type="caution">
    <text evidence="7">The sequence shown here is derived from an EMBL/GenBank/DDBJ whole genome shotgun (WGS) entry which is preliminary data.</text>
</comment>
<dbReference type="Proteomes" id="UP000295632">
    <property type="component" value="Unassembled WGS sequence"/>
</dbReference>
<feature type="region of interest" description="Disordered" evidence="5">
    <location>
        <begin position="18"/>
        <end position="50"/>
    </location>
</feature>
<dbReference type="Pfam" id="PF01258">
    <property type="entry name" value="zf-dskA_traR"/>
    <property type="match status" value="1"/>
</dbReference>
<evidence type="ECO:0000256" key="3">
    <source>
        <dbReference type="ARBA" id="ARBA00022833"/>
    </source>
</evidence>
<reference evidence="7 8" key="1">
    <citation type="submission" date="2019-03" db="EMBL/GenBank/DDBJ databases">
        <title>Genomic Encyclopedia of Type Strains, Phase IV (KMG-IV): sequencing the most valuable type-strain genomes for metagenomic binning, comparative biology and taxonomic classification.</title>
        <authorList>
            <person name="Goeker M."/>
        </authorList>
    </citation>
    <scope>NUCLEOTIDE SEQUENCE [LARGE SCALE GENOMIC DNA]</scope>
    <source>
        <strain evidence="7 8">DSM 28697</strain>
    </source>
</reference>
<evidence type="ECO:0000256" key="4">
    <source>
        <dbReference type="PROSITE-ProRule" id="PRU00510"/>
    </source>
</evidence>
<evidence type="ECO:0000259" key="6">
    <source>
        <dbReference type="Pfam" id="PF01258"/>
    </source>
</evidence>
<proteinExistence type="predicted"/>
<comment type="caution">
    <text evidence="4">Lacks conserved residue(s) required for the propagation of feature annotation.</text>
</comment>
<feature type="region of interest" description="Disordered" evidence="5">
    <location>
        <begin position="109"/>
        <end position="130"/>
    </location>
</feature>
<evidence type="ECO:0000256" key="1">
    <source>
        <dbReference type="ARBA" id="ARBA00022723"/>
    </source>
</evidence>
<dbReference type="SUPFAM" id="SSF109635">
    <property type="entry name" value="DnaK suppressor protein DksA, alpha-hairpin domain"/>
    <property type="match status" value="1"/>
</dbReference>
<evidence type="ECO:0000313" key="7">
    <source>
        <dbReference type="EMBL" id="TDQ40309.1"/>
    </source>
</evidence>
<keyword evidence="8" id="KW-1185">Reference proteome</keyword>
<keyword evidence="1" id="KW-0479">Metal-binding</keyword>
<organism evidence="7 8">
    <name type="scientific">Aureibacillus halotolerans</name>
    <dbReference type="NCBI Taxonomy" id="1508390"/>
    <lineage>
        <taxon>Bacteria</taxon>
        <taxon>Bacillati</taxon>
        <taxon>Bacillota</taxon>
        <taxon>Bacilli</taxon>
        <taxon>Bacillales</taxon>
        <taxon>Bacillaceae</taxon>
        <taxon>Aureibacillus</taxon>
    </lineage>
</organism>
<sequence length="220" mass="25092">MLTNDQQKELHQSLLDRLDEIEAEQRNEKQHDQNARTELSTYDNHPADSGTELFEREKDMALHTHLEKEKNDILTALQRIETGQYGRCEISGKAIPFERLQAIPTATTIRDAEKHNQPASDRPVEEDNLSPSRTYFPQHDGEDAWQVVEAYGTSDTPADLFDPDIYDYDSMTLYQDEQEGAVEAYETFTASKSIDGSGKRAVPSRSHEAYEQSIDDNHSD</sequence>
<dbReference type="NCBIfam" id="TIGR02890">
    <property type="entry name" value="bacill_yteA"/>
    <property type="match status" value="1"/>
</dbReference>
<gene>
    <name evidence="7" type="ORF">EV213_10625</name>
</gene>
<dbReference type="PROSITE" id="PS51128">
    <property type="entry name" value="ZF_DKSA_2"/>
    <property type="match status" value="1"/>
</dbReference>
<name>A0A4R6U6J4_9BACI</name>
<dbReference type="AlphaFoldDB" id="A0A4R6U6J4"/>
<dbReference type="GO" id="GO:0008270">
    <property type="term" value="F:zinc ion binding"/>
    <property type="evidence" value="ECO:0007669"/>
    <property type="project" value="UniProtKB-KW"/>
</dbReference>
<dbReference type="EMBL" id="SNYJ01000006">
    <property type="protein sequence ID" value="TDQ40309.1"/>
    <property type="molecule type" value="Genomic_DNA"/>
</dbReference>
<keyword evidence="3" id="KW-0862">Zinc</keyword>
<evidence type="ECO:0000256" key="2">
    <source>
        <dbReference type="ARBA" id="ARBA00022771"/>
    </source>
</evidence>
<dbReference type="PANTHER" id="PTHR33823:SF4">
    <property type="entry name" value="GENERAL STRESS PROTEIN 16O"/>
    <property type="match status" value="1"/>
</dbReference>
<feature type="compositionally biased region" description="Basic and acidic residues" evidence="5">
    <location>
        <begin position="18"/>
        <end position="35"/>
    </location>
</feature>